<dbReference type="InterPro" id="IPR010644">
    <property type="entry name" value="ChdC/CLD"/>
</dbReference>
<dbReference type="Pfam" id="PF06778">
    <property type="entry name" value="Chlor_dismutase"/>
    <property type="match status" value="1"/>
</dbReference>
<evidence type="ECO:0000313" key="4">
    <source>
        <dbReference type="EMBL" id="RXF73773.1"/>
    </source>
</evidence>
<name>A0A4Q0MK26_9HYPH</name>
<dbReference type="EMBL" id="RYFI01000007">
    <property type="protein sequence ID" value="RXF73773.1"/>
    <property type="molecule type" value="Genomic_DNA"/>
</dbReference>
<evidence type="ECO:0000256" key="2">
    <source>
        <dbReference type="ARBA" id="ARBA00022723"/>
    </source>
</evidence>
<dbReference type="SUPFAM" id="SSF54909">
    <property type="entry name" value="Dimeric alpha+beta barrel"/>
    <property type="match status" value="1"/>
</dbReference>
<dbReference type="GO" id="GO:0046872">
    <property type="term" value="F:metal ion binding"/>
    <property type="evidence" value="ECO:0007669"/>
    <property type="project" value="UniProtKB-KW"/>
</dbReference>
<dbReference type="GO" id="GO:0016491">
    <property type="term" value="F:oxidoreductase activity"/>
    <property type="evidence" value="ECO:0007669"/>
    <property type="project" value="InterPro"/>
</dbReference>
<proteinExistence type="predicted"/>
<organism evidence="4 5">
    <name type="scientific">Hansschlegelia zhihuaiae</name>
    <dbReference type="NCBI Taxonomy" id="405005"/>
    <lineage>
        <taxon>Bacteria</taxon>
        <taxon>Pseudomonadati</taxon>
        <taxon>Pseudomonadota</taxon>
        <taxon>Alphaproteobacteria</taxon>
        <taxon>Hyphomicrobiales</taxon>
        <taxon>Methylopilaceae</taxon>
        <taxon>Hansschlegelia</taxon>
    </lineage>
</organism>
<dbReference type="Proteomes" id="UP000289708">
    <property type="component" value="Unassembled WGS sequence"/>
</dbReference>
<comment type="caution">
    <text evidence="4">The sequence shown here is derived from an EMBL/GenBank/DDBJ whole genome shotgun (WGS) entry which is preliminary data.</text>
</comment>
<evidence type="ECO:0000256" key="3">
    <source>
        <dbReference type="ARBA" id="ARBA00023004"/>
    </source>
</evidence>
<dbReference type="Gene3D" id="3.30.70.3420">
    <property type="match status" value="1"/>
</dbReference>
<dbReference type="OrthoDB" id="9782564at2"/>
<sequence length="184" mass="20844">MPRPLHVSFAFGPSGEWRVDDVRPVIGEGIPKAERMSVTEGDSMLQAGAAFTLRGATSNARYAGRSELDALAARQEGLSRPSATRAALIPIRKTEAWWALAQDERRAIMEERSRHIAIGLDYLPGVARRLHHSRELGEPFDFLTWFEYAPEHAEAFETLVRRLRETDEWAYVDREVDVRLSRDG</sequence>
<dbReference type="InterPro" id="IPR011008">
    <property type="entry name" value="Dimeric_a/b-barrel"/>
</dbReference>
<evidence type="ECO:0000313" key="5">
    <source>
        <dbReference type="Proteomes" id="UP000289708"/>
    </source>
</evidence>
<dbReference type="RefSeq" id="WP_128777219.1">
    <property type="nucleotide sequence ID" value="NZ_RYFI01000007.1"/>
</dbReference>
<keyword evidence="2" id="KW-0479">Metal-binding</keyword>
<reference evidence="4 5" key="1">
    <citation type="submission" date="2018-12" db="EMBL/GenBank/DDBJ databases">
        <title>bacterium Hansschlegelia zhihuaiae S113.</title>
        <authorList>
            <person name="He J."/>
        </authorList>
    </citation>
    <scope>NUCLEOTIDE SEQUENCE [LARGE SCALE GENOMIC DNA]</scope>
    <source>
        <strain evidence="4 5">S 113</strain>
    </source>
</reference>
<keyword evidence="3" id="KW-0408">Iron</keyword>
<dbReference type="GO" id="GO:0020037">
    <property type="term" value="F:heme binding"/>
    <property type="evidence" value="ECO:0007669"/>
    <property type="project" value="InterPro"/>
</dbReference>
<accession>A0A4Q0MK26</accession>
<evidence type="ECO:0000256" key="1">
    <source>
        <dbReference type="ARBA" id="ARBA00022617"/>
    </source>
</evidence>
<protein>
    <submittedName>
        <fullName evidence="4">Chlorite dismutase</fullName>
    </submittedName>
</protein>
<dbReference type="AlphaFoldDB" id="A0A4Q0MK26"/>
<gene>
    <name evidence="4" type="ORF">EK403_09320</name>
</gene>
<keyword evidence="5" id="KW-1185">Reference proteome</keyword>
<keyword evidence="1" id="KW-0349">Heme</keyword>